<protein>
    <submittedName>
        <fullName evidence="3">Hemagglutinin</fullName>
    </submittedName>
</protein>
<feature type="non-terminal residue" evidence="3">
    <location>
        <position position="166"/>
    </location>
</feature>
<accession>A0AAN3HFD7</accession>
<proteinExistence type="predicted"/>
<feature type="domain" description="Trimeric autotransporter adhesin YadA-like head" evidence="2">
    <location>
        <begin position="108"/>
        <end position="127"/>
    </location>
</feature>
<dbReference type="GO" id="GO:0019867">
    <property type="term" value="C:outer membrane"/>
    <property type="evidence" value="ECO:0007669"/>
    <property type="project" value="InterPro"/>
</dbReference>
<feature type="signal peptide" evidence="1">
    <location>
        <begin position="1"/>
        <end position="28"/>
    </location>
</feature>
<sequence>MNLRKKHICIAISLVLNPASISQVSAQADTNKLTVEVDETSLGHDVYGDDWKSIEIGTTKFTAKDESKGINFDHKSPVAEGRNSIAIGTSAEAGGDISTKEGLYTGESIAIGAKTKATKEQSIAIGGDTKATGWGAIVIGGDDLTPLHGKTYGREKIENGYLASEA</sequence>
<evidence type="ECO:0000259" key="2">
    <source>
        <dbReference type="Pfam" id="PF05658"/>
    </source>
</evidence>
<keyword evidence="1" id="KW-0732">Signal</keyword>
<dbReference type="EMBL" id="AATCLQ010000144">
    <property type="protein sequence ID" value="EFJ6484851.1"/>
    <property type="molecule type" value="Genomic_DNA"/>
</dbReference>
<feature type="chain" id="PRO_5042977607" evidence="1">
    <location>
        <begin position="29"/>
        <end position="166"/>
    </location>
</feature>
<reference evidence="3" key="1">
    <citation type="submission" date="2020-02" db="EMBL/GenBank/DDBJ databases">
        <authorList>
            <person name="Ashton P.M."/>
            <person name="Dallman T."/>
            <person name="Nair S."/>
            <person name="De Pinna E."/>
            <person name="Peters T."/>
            <person name="Grant K."/>
        </authorList>
    </citation>
    <scope>NUCLEOTIDE SEQUENCE</scope>
    <source>
        <strain evidence="3">93335</strain>
    </source>
</reference>
<evidence type="ECO:0000313" key="4">
    <source>
        <dbReference type="Proteomes" id="UP000711811"/>
    </source>
</evidence>
<dbReference type="SUPFAM" id="SSF101967">
    <property type="entry name" value="Adhesin YadA, collagen-binding domain"/>
    <property type="match status" value="1"/>
</dbReference>
<dbReference type="Proteomes" id="UP000711811">
    <property type="component" value="Unassembled WGS sequence"/>
</dbReference>
<feature type="domain" description="Trimeric autotransporter adhesin YadA-like head" evidence="2">
    <location>
        <begin position="79"/>
        <end position="96"/>
    </location>
</feature>
<comment type="caution">
    <text evidence="3">The sequence shown here is derived from an EMBL/GenBank/DDBJ whole genome shotgun (WGS) entry which is preliminary data.</text>
</comment>
<gene>
    <name evidence="3" type="ORF">A2J79_005337</name>
</gene>
<dbReference type="Pfam" id="PF05658">
    <property type="entry name" value="YadA_head"/>
    <property type="match status" value="2"/>
</dbReference>
<dbReference type="AlphaFoldDB" id="A0AAN3HFD7"/>
<name>A0AAN3HFD7_ECOLX</name>
<organism evidence="3 4">
    <name type="scientific">Escherichia coli</name>
    <dbReference type="NCBI Taxonomy" id="562"/>
    <lineage>
        <taxon>Bacteria</taxon>
        <taxon>Pseudomonadati</taxon>
        <taxon>Pseudomonadota</taxon>
        <taxon>Gammaproteobacteria</taxon>
        <taxon>Enterobacterales</taxon>
        <taxon>Enterobacteriaceae</taxon>
        <taxon>Escherichia</taxon>
    </lineage>
</organism>
<dbReference type="InterPro" id="IPR011049">
    <property type="entry name" value="Serralysin-like_metalloprot_C"/>
</dbReference>
<dbReference type="Gene3D" id="2.150.10.10">
    <property type="entry name" value="Serralysin-like metalloprotease, C-terminal"/>
    <property type="match status" value="1"/>
</dbReference>
<dbReference type="InterPro" id="IPR008640">
    <property type="entry name" value="Adhesin_Head_dom"/>
</dbReference>
<evidence type="ECO:0000256" key="1">
    <source>
        <dbReference type="SAM" id="SignalP"/>
    </source>
</evidence>
<evidence type="ECO:0000313" key="3">
    <source>
        <dbReference type="EMBL" id="EFJ6484851.1"/>
    </source>
</evidence>